<dbReference type="Proteomes" id="UP001156218">
    <property type="component" value="Chromosome"/>
</dbReference>
<name>A0A0P0FL55_BACT4</name>
<dbReference type="GeneID" id="60927622"/>
<dbReference type="EMBL" id="CP083680">
    <property type="protein sequence ID" value="UYU64865.1"/>
    <property type="molecule type" value="Genomic_DNA"/>
</dbReference>
<evidence type="ECO:0000313" key="5">
    <source>
        <dbReference type="Proteomes" id="UP000782901"/>
    </source>
</evidence>
<organism evidence="2 5">
    <name type="scientific">Bacteroides thetaiotaomicron</name>
    <dbReference type="NCBI Taxonomy" id="818"/>
    <lineage>
        <taxon>Bacteria</taxon>
        <taxon>Pseudomonadati</taxon>
        <taxon>Bacteroidota</taxon>
        <taxon>Bacteroidia</taxon>
        <taxon>Bacteroidales</taxon>
        <taxon>Bacteroidaceae</taxon>
        <taxon>Bacteroides</taxon>
    </lineage>
</organism>
<protein>
    <submittedName>
        <fullName evidence="2">Uncharacterized protein</fullName>
    </submittedName>
</protein>
<dbReference type="RefSeq" id="WP_162838073.1">
    <property type="nucleotide sequence ID" value="NZ_CABJDH010000014.1"/>
</dbReference>
<reference evidence="3 6" key="3">
    <citation type="submission" date="2021-06" db="EMBL/GenBank/DDBJ databases">
        <title>Interrogation of the integrated mobile genetic elements in gut-associated Bacteroides with a consensus prediction approach.</title>
        <authorList>
            <person name="Campbell D.E."/>
            <person name="Leigh J.R."/>
            <person name="Kim T."/>
            <person name="England W."/>
            <person name="Whitaker R.J."/>
            <person name="Degnan P.H."/>
        </authorList>
    </citation>
    <scope>NUCLEOTIDE SEQUENCE [LARGE SCALE GENOMIC DNA]</scope>
    <source>
        <strain evidence="3 6">WAL8669</strain>
    </source>
</reference>
<evidence type="ECO:0000313" key="6">
    <source>
        <dbReference type="Proteomes" id="UP001156218"/>
    </source>
</evidence>
<dbReference type="KEGG" id="btho:Btheta7330_01423"/>
<reference evidence="1 4" key="1">
    <citation type="submission" date="2015-09" db="EMBL/GenBank/DDBJ databases">
        <authorList>
            <consortium name="Pathogen Informatics"/>
        </authorList>
    </citation>
    <scope>NUCLEOTIDE SEQUENCE [LARGE SCALE GENOMIC DNA]</scope>
    <source>
        <strain evidence="1 4">2789STDY5834945</strain>
    </source>
</reference>
<dbReference type="Proteomes" id="UP000782901">
    <property type="component" value="Unassembled WGS sequence"/>
</dbReference>
<proteinExistence type="predicted"/>
<dbReference type="PATRIC" id="fig|818.23.peg.1458"/>
<reference evidence="2" key="2">
    <citation type="submission" date="2021-02" db="EMBL/GenBank/DDBJ databases">
        <title>Infant gut strain persistence is associated with maternal origin, phylogeny, and functional potential including surface adhesion and iron acquisition.</title>
        <authorList>
            <person name="Lou Y.C."/>
        </authorList>
    </citation>
    <scope>NUCLEOTIDE SEQUENCE</scope>
    <source>
        <strain evidence="2">L3_082_243G1_dasL3_082_243G1_maxbin2.maxbin.015s ta_sub</strain>
    </source>
</reference>
<evidence type="ECO:0000313" key="4">
    <source>
        <dbReference type="Proteomes" id="UP000095541"/>
    </source>
</evidence>
<evidence type="ECO:0000313" key="2">
    <source>
        <dbReference type="EMBL" id="MBS5411242.1"/>
    </source>
</evidence>
<dbReference type="EMBL" id="JAGZEE010000015">
    <property type="protein sequence ID" value="MBS5411242.1"/>
    <property type="molecule type" value="Genomic_DNA"/>
</dbReference>
<dbReference type="AlphaFoldDB" id="A0A0P0FL55"/>
<evidence type="ECO:0000313" key="1">
    <source>
        <dbReference type="EMBL" id="CUQ38870.1"/>
    </source>
</evidence>
<accession>A0A0P0FL55</accession>
<dbReference type="EMBL" id="CZBI01000006">
    <property type="protein sequence ID" value="CUQ38870.1"/>
    <property type="molecule type" value="Genomic_DNA"/>
</dbReference>
<dbReference type="Proteomes" id="UP000095541">
    <property type="component" value="Unassembled WGS sequence"/>
</dbReference>
<evidence type="ECO:0000313" key="3">
    <source>
        <dbReference type="EMBL" id="UYU64865.1"/>
    </source>
</evidence>
<gene>
    <name evidence="1" type="ORF">ERS852557_04091</name>
    <name evidence="2" type="ORF">KHY35_11120</name>
    <name evidence="3" type="ORF">KQP68_14880</name>
</gene>
<sequence length="49" mass="5644">MKKEYHHFAFGLFIEEVLKCEKVVVSAMCQAIGMSKETYEMLKKGMISV</sequence>